<evidence type="ECO:0000313" key="2">
    <source>
        <dbReference type="Proteomes" id="UP000078290"/>
    </source>
</evidence>
<comment type="caution">
    <text evidence="1">The sequence shown here is derived from an EMBL/GenBank/DDBJ whole genome shotgun (WGS) entry which is preliminary data.</text>
</comment>
<protein>
    <submittedName>
        <fullName evidence="1">Uncharacterized protein</fullName>
    </submittedName>
</protein>
<sequence>MDIVRRLVRQEIFMQTHPNRKFKSRDKPMMDYPSPAKTFTEGPDDTIFLSKNMNKLQLLFAANEKDTILQMKAC</sequence>
<dbReference type="Proteomes" id="UP000078290">
    <property type="component" value="Unassembled WGS sequence"/>
</dbReference>
<dbReference type="EMBL" id="LXMA01000034">
    <property type="protein sequence ID" value="OAT72446.1"/>
    <property type="molecule type" value="Genomic_DNA"/>
</dbReference>
<name>A0A1B7KQU2_PARTM</name>
<gene>
    <name evidence="1" type="ORF">A7K69_09995</name>
</gene>
<accession>A0A1B7KQU2</accession>
<evidence type="ECO:0000313" key="1">
    <source>
        <dbReference type="EMBL" id="OAT72446.1"/>
    </source>
</evidence>
<proteinExistence type="predicted"/>
<reference evidence="2" key="1">
    <citation type="submission" date="2016-05" db="EMBL/GenBank/DDBJ databases">
        <authorList>
            <person name="Wang W."/>
            <person name="Zhu L."/>
        </authorList>
    </citation>
    <scope>NUCLEOTIDE SEQUENCE [LARGE SCALE GENOMIC DNA]</scope>
    <source>
        <strain evidence="2">W-2</strain>
    </source>
</reference>
<dbReference type="AlphaFoldDB" id="A0A1B7KQU2"/>
<organism evidence="1 2">
    <name type="scientific">Parageobacillus thermoglucosidasius</name>
    <name type="common">Geobacillus thermoglucosidasius</name>
    <dbReference type="NCBI Taxonomy" id="1426"/>
    <lineage>
        <taxon>Bacteria</taxon>
        <taxon>Bacillati</taxon>
        <taxon>Bacillota</taxon>
        <taxon>Bacilli</taxon>
        <taxon>Bacillales</taxon>
        <taxon>Anoxybacillaceae</taxon>
        <taxon>Parageobacillus</taxon>
    </lineage>
</organism>